<organism evidence="7 8">
    <name type="scientific">Gasterosteus aculeatus aculeatus</name>
    <name type="common">three-spined stickleback</name>
    <dbReference type="NCBI Taxonomy" id="481459"/>
    <lineage>
        <taxon>Eukaryota</taxon>
        <taxon>Metazoa</taxon>
        <taxon>Chordata</taxon>
        <taxon>Craniata</taxon>
        <taxon>Vertebrata</taxon>
        <taxon>Euteleostomi</taxon>
        <taxon>Actinopterygii</taxon>
        <taxon>Neopterygii</taxon>
        <taxon>Teleostei</taxon>
        <taxon>Neoteleostei</taxon>
        <taxon>Acanthomorphata</taxon>
        <taxon>Eupercaria</taxon>
        <taxon>Perciformes</taxon>
        <taxon>Cottioidei</taxon>
        <taxon>Gasterosteales</taxon>
        <taxon>Gasterosteidae</taxon>
        <taxon>Gasterosteus</taxon>
    </lineage>
</organism>
<keyword evidence="8" id="KW-1185">Reference proteome</keyword>
<evidence type="ECO:0000313" key="8">
    <source>
        <dbReference type="Proteomes" id="UP000007635"/>
    </source>
</evidence>
<feature type="transmembrane region" description="Helical" evidence="6">
    <location>
        <begin position="33"/>
        <end position="54"/>
    </location>
</feature>
<keyword evidence="4 6" id="KW-1133">Transmembrane helix</keyword>
<proteinExistence type="inferred from homology"/>
<dbReference type="PANTHER" id="PTHR21355:SF0">
    <property type="entry name" value="G-PROTEIN COUPLED RECEPTOR-ASSOCIATED PROTEIN LMBRD2"/>
    <property type="match status" value="1"/>
</dbReference>
<feature type="transmembrane region" description="Helical" evidence="6">
    <location>
        <begin position="414"/>
        <end position="435"/>
    </location>
</feature>
<dbReference type="Pfam" id="PF04791">
    <property type="entry name" value="LMBR1"/>
    <property type="match status" value="1"/>
</dbReference>
<name>G3NXX4_GASAC</name>
<accession>G3NXX4</accession>
<protein>
    <submittedName>
        <fullName evidence="7">LMBR1 domain containing 2a</fullName>
    </submittedName>
</protein>
<dbReference type="Ensembl" id="ENSGACT00000010216.2">
    <property type="protein sequence ID" value="ENSGACP00000010194.2"/>
    <property type="gene ID" value="ENSGACG00000007686.2"/>
</dbReference>
<feature type="transmembrane region" description="Helical" evidence="6">
    <location>
        <begin position="514"/>
        <end position="532"/>
    </location>
</feature>
<reference evidence="7 8" key="1">
    <citation type="journal article" date="2021" name="G3 (Bethesda)">
        <title>Improved contiguity of the threespine stickleback genome using long-read sequencing.</title>
        <authorList>
            <person name="Nath S."/>
            <person name="Shaw D.E."/>
            <person name="White M.A."/>
        </authorList>
    </citation>
    <scope>NUCLEOTIDE SEQUENCE [LARGE SCALE GENOMIC DNA]</scope>
    <source>
        <strain evidence="7 8">Lake Benthic</strain>
    </source>
</reference>
<reference evidence="7" key="2">
    <citation type="submission" date="2025-08" db="UniProtKB">
        <authorList>
            <consortium name="Ensembl"/>
        </authorList>
    </citation>
    <scope>IDENTIFICATION</scope>
</reference>
<feature type="transmembrane region" description="Helical" evidence="6">
    <location>
        <begin position="6"/>
        <end position="21"/>
    </location>
</feature>
<dbReference type="AlphaFoldDB" id="G3NXX4"/>
<dbReference type="GeneTree" id="ENSGT00390000018651"/>
<evidence type="ECO:0000256" key="4">
    <source>
        <dbReference type="ARBA" id="ARBA00022989"/>
    </source>
</evidence>
<reference evidence="7" key="3">
    <citation type="submission" date="2025-09" db="UniProtKB">
        <authorList>
            <consortium name="Ensembl"/>
        </authorList>
    </citation>
    <scope>IDENTIFICATION</scope>
</reference>
<evidence type="ECO:0000256" key="5">
    <source>
        <dbReference type="ARBA" id="ARBA00023136"/>
    </source>
</evidence>
<dbReference type="GO" id="GO:0016020">
    <property type="term" value="C:membrane"/>
    <property type="evidence" value="ECO:0007669"/>
    <property type="project" value="UniProtKB-SubCell"/>
</dbReference>
<comment type="subcellular location">
    <subcellularLocation>
        <location evidence="1">Membrane</location>
        <topology evidence="1">Multi-pass membrane protein</topology>
    </subcellularLocation>
</comment>
<feature type="transmembrane region" description="Helical" evidence="6">
    <location>
        <begin position="368"/>
        <end position="385"/>
    </location>
</feature>
<dbReference type="Bgee" id="ENSGACG00000007686">
    <property type="expression patterns" value="Expressed in liver and 11 other cell types or tissues"/>
</dbReference>
<comment type="similarity">
    <text evidence="2">Belongs to the LIMR family.</text>
</comment>
<dbReference type="PANTHER" id="PTHR21355">
    <property type="entry name" value="G-PROTEIN COUPLED RECEPTOR-ASSOCIATED PROTEIN LMBRD2"/>
    <property type="match status" value="1"/>
</dbReference>
<sequence length="583" mass="67328">MSGAALAVVVVVVFLLALYLLQRYGDLRRQQRMVLLGTLLSWYLCFLIVFILPLDVSTVCKRLQLFEARTNQTDDNSAVNPTDSILKVCEEPWSYIPDAILPVFWRVVYWTSQFLTWLLLPFMQSYARSGAFSRVGKIKTALIENAIYYGTYLLIFISLLVYVAAHPQWKFTWTELQTIGITAANTWGLFLLVLLLGYGLVEIPRSYWLASSHGYLLAKTYFKAAKVATEKVAAEENLADVMEEVAGVHESVRYNHCLRKCVDTIITKVRNTCVCLMLYLQRLQSGSSSERRLISVISAVQSHGQTQVQWSILLEEAFHLEDVAKSQSSPIRQFIHSSPSERHASWIHRFIYTPTVEWYWECVLRQGFYRLLAVLLCLLSAAVVWSECTFFTTHPVLSLFAVFVQMAEKKHNYICIEMVCFVSILFLCVCVYSTVFRIRVFNYYYLVPHHQTDAYSLQFSGMLFCRLTPPLCLNFLGLIHMDSAISHQDRIQTSYTSIMGSMRVLYFISDGFYIYYPMLVLLLCFATFYSLGSRCLNLLGFHQYITDDHLTADLVDEGRELIRRERRKIQKAEDGENRRWVNI</sequence>
<evidence type="ECO:0000256" key="6">
    <source>
        <dbReference type="SAM" id="Phobius"/>
    </source>
</evidence>
<dbReference type="GO" id="GO:0071875">
    <property type="term" value="P:adrenergic receptor signaling pathway"/>
    <property type="evidence" value="ECO:0007669"/>
    <property type="project" value="TreeGrafter"/>
</dbReference>
<feature type="transmembrane region" description="Helical" evidence="6">
    <location>
        <begin position="177"/>
        <end position="201"/>
    </location>
</feature>
<evidence type="ECO:0000256" key="1">
    <source>
        <dbReference type="ARBA" id="ARBA00004141"/>
    </source>
</evidence>
<evidence type="ECO:0000256" key="2">
    <source>
        <dbReference type="ARBA" id="ARBA00010487"/>
    </source>
</evidence>
<dbReference type="InterPro" id="IPR051584">
    <property type="entry name" value="GPCR-associated_LMBR1"/>
</dbReference>
<feature type="transmembrane region" description="Helical" evidence="6">
    <location>
        <begin position="146"/>
        <end position="165"/>
    </location>
</feature>
<keyword evidence="5 6" id="KW-0472">Membrane</keyword>
<dbReference type="Proteomes" id="UP000007635">
    <property type="component" value="Chromosome XIII"/>
</dbReference>
<evidence type="ECO:0000313" key="7">
    <source>
        <dbReference type="Ensembl" id="ENSGACP00000010194.2"/>
    </source>
</evidence>
<evidence type="ECO:0000256" key="3">
    <source>
        <dbReference type="ARBA" id="ARBA00022692"/>
    </source>
</evidence>
<feature type="transmembrane region" description="Helical" evidence="6">
    <location>
        <begin position="107"/>
        <end position="126"/>
    </location>
</feature>
<dbReference type="InterPro" id="IPR006876">
    <property type="entry name" value="LMBR1-like_membr_prot"/>
</dbReference>
<keyword evidence="3 6" id="KW-0812">Transmembrane</keyword>